<dbReference type="Proteomes" id="UP000266669">
    <property type="component" value="Unassembled WGS sequence"/>
</dbReference>
<keyword evidence="4" id="KW-0479">Metal-binding</keyword>
<evidence type="ECO:0000313" key="13">
    <source>
        <dbReference type="Proteomes" id="UP000297422"/>
    </source>
</evidence>
<dbReference type="SUPFAM" id="SSF53383">
    <property type="entry name" value="PLP-dependent transferases"/>
    <property type="match status" value="1"/>
</dbReference>
<reference evidence="11" key="2">
    <citation type="submission" date="2018-10" db="EMBL/GenBank/DDBJ databases">
        <authorList>
            <person name="Vincent A.T."/>
            <person name="Schiettekatte O."/>
            <person name="Bourhy P."/>
            <person name="Veyrier F.J."/>
            <person name="Picardeau M."/>
        </authorList>
    </citation>
    <scope>NUCLEOTIDE SEQUENCE</scope>
    <source>
        <strain evidence="11">201702407</strain>
    </source>
</reference>
<evidence type="ECO:0000256" key="8">
    <source>
        <dbReference type="ARBA" id="ARBA00050776"/>
    </source>
</evidence>
<keyword evidence="6" id="KW-0408">Iron</keyword>
<dbReference type="PIRSF" id="PIRSF005572">
    <property type="entry name" value="NifS"/>
    <property type="match status" value="1"/>
</dbReference>
<dbReference type="InterPro" id="IPR015424">
    <property type="entry name" value="PyrdxlP-dep_Trfase"/>
</dbReference>
<dbReference type="Gene3D" id="1.10.260.50">
    <property type="match status" value="1"/>
</dbReference>
<evidence type="ECO:0000259" key="9">
    <source>
        <dbReference type="Pfam" id="PF00266"/>
    </source>
</evidence>
<keyword evidence="7" id="KW-0411">Iron-sulfur</keyword>
<comment type="cofactor">
    <cofactor evidence="1">
        <name>pyridoxal 5'-phosphate</name>
        <dbReference type="ChEBI" id="CHEBI:597326"/>
    </cofactor>
</comment>
<dbReference type="GO" id="GO:0046872">
    <property type="term" value="F:metal ion binding"/>
    <property type="evidence" value="ECO:0007669"/>
    <property type="project" value="UniProtKB-KW"/>
</dbReference>
<evidence type="ECO:0000256" key="6">
    <source>
        <dbReference type="ARBA" id="ARBA00023004"/>
    </source>
</evidence>
<dbReference type="InterPro" id="IPR015422">
    <property type="entry name" value="PyrdxlP-dep_Trfase_small"/>
</dbReference>
<evidence type="ECO:0000256" key="2">
    <source>
        <dbReference type="ARBA" id="ARBA00006490"/>
    </source>
</evidence>
<organism evidence="10 12">
    <name type="scientific">Leptospira stimsonii</name>
    <dbReference type="NCBI Taxonomy" id="2202203"/>
    <lineage>
        <taxon>Bacteria</taxon>
        <taxon>Pseudomonadati</taxon>
        <taxon>Spirochaetota</taxon>
        <taxon>Spirochaetia</taxon>
        <taxon>Leptospirales</taxon>
        <taxon>Leptospiraceae</taxon>
        <taxon>Leptospira</taxon>
    </lineage>
</organism>
<keyword evidence="5" id="KW-0663">Pyridoxal phosphate</keyword>
<dbReference type="PANTHER" id="PTHR11601">
    <property type="entry name" value="CYSTEINE DESULFURYLASE FAMILY MEMBER"/>
    <property type="match status" value="1"/>
</dbReference>
<evidence type="ECO:0000313" key="11">
    <source>
        <dbReference type="EMBL" id="TGM08770.1"/>
    </source>
</evidence>
<dbReference type="PANTHER" id="PTHR11601:SF34">
    <property type="entry name" value="CYSTEINE DESULFURASE"/>
    <property type="match status" value="1"/>
</dbReference>
<name>A0A4R9L0F9_9LEPT</name>
<evidence type="ECO:0000256" key="5">
    <source>
        <dbReference type="ARBA" id="ARBA00022898"/>
    </source>
</evidence>
<dbReference type="Gene3D" id="3.40.640.10">
    <property type="entry name" value="Type I PLP-dependent aspartate aminotransferase-like (Major domain)"/>
    <property type="match status" value="1"/>
</dbReference>
<dbReference type="EMBL" id="QHCS01000004">
    <property type="protein sequence ID" value="RHX85018.1"/>
    <property type="molecule type" value="Genomic_DNA"/>
</dbReference>
<sequence length="374" mass="41478">MSKKIHYFDYNATHPPFADVLVAIQNDYLSDFYNPSGATRFSLARQGKIEEARKTLEEYTGKPAKEFVFSSTGTEANHLLTQSIRGKFSGSAIVSSLEHASMYSALEYAGFEIRKIRSLSNGRIDLSHLRILLEENSAPVFVLHVANESGVIQPLEEIASLSREFDAPLFSDLMQSFGKIEIPFSILSGFTFSGHKIGAGMGASATWIRSDLVSEKEFGIFRGGNQENNHRAGTENSPAILALSNILKKRFPEIKKKNEILKTFQNKIETTLEECGCKIIGKESPRIASTSFCLLPTDDVDFFMMGMEESGFVISTGSSCKSRSREPASSLLSMGFSEEEALRAIRISTGWFTTEEEVDELCEKIIQILNALDI</sequence>
<keyword evidence="3" id="KW-0808">Transferase</keyword>
<dbReference type="InterPro" id="IPR000192">
    <property type="entry name" value="Aminotrans_V_dom"/>
</dbReference>
<evidence type="ECO:0000256" key="3">
    <source>
        <dbReference type="ARBA" id="ARBA00022679"/>
    </source>
</evidence>
<dbReference type="GO" id="GO:0031071">
    <property type="term" value="F:cysteine desulfurase activity"/>
    <property type="evidence" value="ECO:0007669"/>
    <property type="project" value="UniProtKB-EC"/>
</dbReference>
<gene>
    <name evidence="10" type="ORF">DLM78_16500</name>
    <name evidence="11" type="ORF">EHQ90_22010</name>
</gene>
<comment type="caution">
    <text evidence="10">The sequence shown here is derived from an EMBL/GenBank/DDBJ whole genome shotgun (WGS) entry which is preliminary data.</text>
</comment>
<dbReference type="Proteomes" id="UP000297422">
    <property type="component" value="Unassembled WGS sequence"/>
</dbReference>
<comment type="similarity">
    <text evidence="2">Belongs to the class-V pyridoxal-phosphate-dependent aminotransferase family. NifS/IscS subfamily.</text>
</comment>
<proteinExistence type="inferred from homology"/>
<evidence type="ECO:0000256" key="7">
    <source>
        <dbReference type="ARBA" id="ARBA00023014"/>
    </source>
</evidence>
<evidence type="ECO:0000313" key="10">
    <source>
        <dbReference type="EMBL" id="RHX85018.1"/>
    </source>
</evidence>
<dbReference type="GO" id="GO:0051536">
    <property type="term" value="F:iron-sulfur cluster binding"/>
    <property type="evidence" value="ECO:0007669"/>
    <property type="project" value="UniProtKB-KW"/>
</dbReference>
<evidence type="ECO:0000256" key="4">
    <source>
        <dbReference type="ARBA" id="ARBA00022723"/>
    </source>
</evidence>
<dbReference type="InterPro" id="IPR016454">
    <property type="entry name" value="Cysteine_dSase"/>
</dbReference>
<dbReference type="GO" id="GO:0008483">
    <property type="term" value="F:transaminase activity"/>
    <property type="evidence" value="ECO:0007669"/>
    <property type="project" value="UniProtKB-KW"/>
</dbReference>
<evidence type="ECO:0000256" key="1">
    <source>
        <dbReference type="ARBA" id="ARBA00001933"/>
    </source>
</evidence>
<reference evidence="10" key="4">
    <citation type="journal article" date="2020" name="Int. J. Syst. Evol. Microbiol.">
        <title>Leptospira yasudae sp. nov. and Leptospira stimsonii sp. nov., two new species of the pathogenic group isolated from environmental sources.</title>
        <authorList>
            <person name="Casanovas-Massana A."/>
            <person name="Hamond C."/>
            <person name="Santos L.A."/>
            <person name="de Oliveira D."/>
            <person name="Hacker K.P."/>
            <person name="Balassiano I."/>
            <person name="Costa F."/>
            <person name="Medeiros M.A."/>
            <person name="Reis M.G."/>
            <person name="Ko A.I."/>
            <person name="Wunder E.A."/>
        </authorList>
    </citation>
    <scope>NUCLEOTIDE SEQUENCE</scope>
    <source>
        <strain evidence="10">AMB6-RJ</strain>
    </source>
</reference>
<reference evidence="12" key="1">
    <citation type="submission" date="2018-05" db="EMBL/GenBank/DDBJ databases">
        <title>Leptospira yasudae sp. nov. and Leptospira stimsonii sp. nov., two pathogenic species of the genus Leptospira isolated from environmental sources.</title>
        <authorList>
            <person name="Casanovas-Massana A."/>
            <person name="Hamond C."/>
            <person name="Santos L.A."/>
            <person name="Hacker K.P."/>
            <person name="Balassiano I."/>
            <person name="Medeiros M.A."/>
            <person name="Reis M.G."/>
            <person name="Ko A.I."/>
            <person name="Wunder E.A."/>
        </authorList>
    </citation>
    <scope>NUCLEOTIDE SEQUENCE [LARGE SCALE GENOMIC DNA]</scope>
    <source>
        <strain evidence="12">AMB6-RJ</strain>
    </source>
</reference>
<dbReference type="Pfam" id="PF00266">
    <property type="entry name" value="Aminotran_5"/>
    <property type="match status" value="1"/>
</dbReference>
<dbReference type="EMBL" id="RQGT01000134">
    <property type="protein sequence ID" value="TGM08770.1"/>
    <property type="molecule type" value="Genomic_DNA"/>
</dbReference>
<feature type="domain" description="Aminotransferase class V" evidence="9">
    <location>
        <begin position="6"/>
        <end position="361"/>
    </location>
</feature>
<accession>A0A4R9L0F9</accession>
<evidence type="ECO:0000313" key="12">
    <source>
        <dbReference type="Proteomes" id="UP000266669"/>
    </source>
</evidence>
<dbReference type="RefSeq" id="WP_118982910.1">
    <property type="nucleotide sequence ID" value="NZ_QHCS01000004.1"/>
</dbReference>
<reference evidence="11" key="3">
    <citation type="journal article" date="2019" name="PLoS Negl. Trop. Dis.">
        <title>Revisiting the worldwide diversity of Leptospira species in the environment.</title>
        <authorList>
            <person name="Vincent A.T."/>
            <person name="Schiettekatte O."/>
            <person name="Bourhy P."/>
            <person name="Veyrier F.J."/>
            <person name="Picardeau M."/>
        </authorList>
    </citation>
    <scope>NUCLEOTIDE SEQUENCE</scope>
    <source>
        <strain evidence="11">201702407</strain>
    </source>
</reference>
<protein>
    <submittedName>
        <fullName evidence="11">Aminotransferase class V-fold PLP-dependent enzyme</fullName>
    </submittedName>
    <submittedName>
        <fullName evidence="10">Cysteine desulfurase</fullName>
    </submittedName>
</protein>
<dbReference type="AlphaFoldDB" id="A0A4R9L0F9"/>
<dbReference type="InterPro" id="IPR015421">
    <property type="entry name" value="PyrdxlP-dep_Trfase_major"/>
</dbReference>
<keyword evidence="11" id="KW-0032">Aminotransferase</keyword>
<dbReference type="Gene3D" id="3.90.1150.10">
    <property type="entry name" value="Aspartate Aminotransferase, domain 1"/>
    <property type="match status" value="1"/>
</dbReference>
<keyword evidence="13" id="KW-1185">Reference proteome</keyword>
<comment type="catalytic activity">
    <reaction evidence="8">
        <text>(sulfur carrier)-H + L-cysteine = (sulfur carrier)-SH + L-alanine</text>
        <dbReference type="Rhea" id="RHEA:43892"/>
        <dbReference type="Rhea" id="RHEA-COMP:14737"/>
        <dbReference type="Rhea" id="RHEA-COMP:14739"/>
        <dbReference type="ChEBI" id="CHEBI:29917"/>
        <dbReference type="ChEBI" id="CHEBI:35235"/>
        <dbReference type="ChEBI" id="CHEBI:57972"/>
        <dbReference type="ChEBI" id="CHEBI:64428"/>
        <dbReference type="EC" id="2.8.1.7"/>
    </reaction>
</comment>